<accession>A0AB39Q509</accession>
<evidence type="ECO:0000256" key="1">
    <source>
        <dbReference type="SAM" id="Phobius"/>
    </source>
</evidence>
<reference evidence="2" key="1">
    <citation type="submission" date="2024-07" db="EMBL/GenBank/DDBJ databases">
        <authorList>
            <person name="Yu S.T."/>
        </authorList>
    </citation>
    <scope>NUCLEOTIDE SEQUENCE</scope>
    <source>
        <strain evidence="2">R28</strain>
    </source>
</reference>
<evidence type="ECO:0000313" key="2">
    <source>
        <dbReference type="EMBL" id="XDQ37794.1"/>
    </source>
</evidence>
<keyword evidence="1" id="KW-0472">Membrane</keyword>
<organism evidence="2">
    <name type="scientific">Streptomyces sp. R28</name>
    <dbReference type="NCBI Taxonomy" id="3238628"/>
    <lineage>
        <taxon>Bacteria</taxon>
        <taxon>Bacillati</taxon>
        <taxon>Actinomycetota</taxon>
        <taxon>Actinomycetes</taxon>
        <taxon>Kitasatosporales</taxon>
        <taxon>Streptomycetaceae</taxon>
        <taxon>Streptomyces</taxon>
    </lineage>
</organism>
<evidence type="ECO:0008006" key="3">
    <source>
        <dbReference type="Google" id="ProtNLM"/>
    </source>
</evidence>
<dbReference type="EMBL" id="CP163439">
    <property type="protein sequence ID" value="XDQ37794.1"/>
    <property type="molecule type" value="Genomic_DNA"/>
</dbReference>
<sequence>MLFLVAALLLLGVLLGTVAHAPLAFTAVAAAVIVAWLGIFAARERRARRN</sequence>
<name>A0AB39Q509_9ACTN</name>
<protein>
    <recommendedName>
        <fullName evidence="3">Small hydrophobic membrane protein</fullName>
    </recommendedName>
</protein>
<dbReference type="RefSeq" id="WP_164905128.1">
    <property type="nucleotide sequence ID" value="NZ_CP163439.1"/>
</dbReference>
<gene>
    <name evidence="2" type="ORF">AB5J49_33060</name>
</gene>
<keyword evidence="1" id="KW-0812">Transmembrane</keyword>
<dbReference type="AlphaFoldDB" id="A0AB39Q509"/>
<keyword evidence="1" id="KW-1133">Transmembrane helix</keyword>
<proteinExistence type="predicted"/>
<feature type="transmembrane region" description="Helical" evidence="1">
    <location>
        <begin position="25"/>
        <end position="42"/>
    </location>
</feature>